<feature type="transmembrane region" description="Helical" evidence="1">
    <location>
        <begin position="12"/>
        <end position="32"/>
    </location>
</feature>
<gene>
    <name evidence="2" type="ORF">ACFSJ0_40555</name>
</gene>
<keyword evidence="1" id="KW-0472">Membrane</keyword>
<proteinExistence type="predicted"/>
<feature type="transmembrane region" description="Helical" evidence="1">
    <location>
        <begin position="109"/>
        <end position="130"/>
    </location>
</feature>
<evidence type="ECO:0000313" key="3">
    <source>
        <dbReference type="Proteomes" id="UP001597097"/>
    </source>
</evidence>
<comment type="caution">
    <text evidence="2">The sequence shown here is derived from an EMBL/GenBank/DDBJ whole genome shotgun (WGS) entry which is preliminary data.</text>
</comment>
<feature type="transmembrane region" description="Helical" evidence="1">
    <location>
        <begin position="83"/>
        <end position="103"/>
    </location>
</feature>
<name>A0ABW4GLW1_9ACTN</name>
<feature type="transmembrane region" description="Helical" evidence="1">
    <location>
        <begin position="38"/>
        <end position="63"/>
    </location>
</feature>
<dbReference type="EMBL" id="JBHUCM010000038">
    <property type="protein sequence ID" value="MFD1543391.1"/>
    <property type="molecule type" value="Genomic_DNA"/>
</dbReference>
<evidence type="ECO:0000256" key="1">
    <source>
        <dbReference type="SAM" id="Phobius"/>
    </source>
</evidence>
<reference evidence="3" key="1">
    <citation type="journal article" date="2019" name="Int. J. Syst. Evol. Microbiol.">
        <title>The Global Catalogue of Microorganisms (GCM) 10K type strain sequencing project: providing services to taxonomists for standard genome sequencing and annotation.</title>
        <authorList>
            <consortium name="The Broad Institute Genomics Platform"/>
            <consortium name="The Broad Institute Genome Sequencing Center for Infectious Disease"/>
            <person name="Wu L."/>
            <person name="Ma J."/>
        </authorList>
    </citation>
    <scope>NUCLEOTIDE SEQUENCE [LARGE SCALE GENOMIC DNA]</scope>
    <source>
        <strain evidence="3">CGMCC 1.15399</strain>
    </source>
</reference>
<feature type="non-terminal residue" evidence="2">
    <location>
        <position position="131"/>
    </location>
</feature>
<evidence type="ECO:0000313" key="2">
    <source>
        <dbReference type="EMBL" id="MFD1543391.1"/>
    </source>
</evidence>
<keyword evidence="3" id="KW-1185">Reference proteome</keyword>
<keyword evidence="1" id="KW-0812">Transmembrane</keyword>
<keyword evidence="1" id="KW-1133">Transmembrane helix</keyword>
<organism evidence="2 3">
    <name type="scientific">Nonomuraea guangzhouensis</name>
    <dbReference type="NCBI Taxonomy" id="1291555"/>
    <lineage>
        <taxon>Bacteria</taxon>
        <taxon>Bacillati</taxon>
        <taxon>Actinomycetota</taxon>
        <taxon>Actinomycetes</taxon>
        <taxon>Streptosporangiales</taxon>
        <taxon>Streptosporangiaceae</taxon>
        <taxon>Nonomuraea</taxon>
    </lineage>
</organism>
<protein>
    <submittedName>
        <fullName evidence="2">Uncharacterized protein</fullName>
    </submittedName>
</protein>
<dbReference type="RefSeq" id="WP_378624405.1">
    <property type="nucleotide sequence ID" value="NZ_JBHUCM010000038.1"/>
</dbReference>
<accession>A0ABW4GLW1</accession>
<sequence length="131" mass="13323">MPLLLLRPLVRAISWAPLAVVTLFTAALVTLADYGQPLTAGMGLVLLRVSGTLLASAAAFALVDAMSGGAQPVSHRLRQAERCLLAGGAAVAVWLGAFAYVLSRLPDGALFPVGDMLIEVGVCLGIGLAAA</sequence>
<dbReference type="Proteomes" id="UP001597097">
    <property type="component" value="Unassembled WGS sequence"/>
</dbReference>